<comment type="caution">
    <text evidence="4">The sequence shown here is derived from an EMBL/GenBank/DDBJ whole genome shotgun (WGS) entry which is preliminary data.</text>
</comment>
<dbReference type="GO" id="GO:0010181">
    <property type="term" value="F:FMN binding"/>
    <property type="evidence" value="ECO:0007669"/>
    <property type="project" value="InterPro"/>
</dbReference>
<dbReference type="InterPro" id="IPR007329">
    <property type="entry name" value="FMN-bd"/>
</dbReference>
<dbReference type="Gene3D" id="3.90.1010.20">
    <property type="match status" value="1"/>
</dbReference>
<feature type="signal peptide" evidence="2">
    <location>
        <begin position="1"/>
        <end position="20"/>
    </location>
</feature>
<dbReference type="EMBL" id="WBZB01000056">
    <property type="protein sequence ID" value="KAB3525833.1"/>
    <property type="molecule type" value="Genomic_DNA"/>
</dbReference>
<proteinExistence type="predicted"/>
<dbReference type="PROSITE" id="PS51257">
    <property type="entry name" value="PROKAR_LIPOPROTEIN"/>
    <property type="match status" value="1"/>
</dbReference>
<dbReference type="Proteomes" id="UP000465601">
    <property type="component" value="Unassembled WGS sequence"/>
</dbReference>
<evidence type="ECO:0000313" key="5">
    <source>
        <dbReference type="Proteomes" id="UP000465601"/>
    </source>
</evidence>
<dbReference type="RefSeq" id="WP_151867084.1">
    <property type="nucleotide sequence ID" value="NZ_WBZB01000056.1"/>
</dbReference>
<organism evidence="4 5">
    <name type="scientific">Alkaliphilus serpentinus</name>
    <dbReference type="NCBI Taxonomy" id="1482731"/>
    <lineage>
        <taxon>Bacteria</taxon>
        <taxon>Bacillati</taxon>
        <taxon>Bacillota</taxon>
        <taxon>Clostridia</taxon>
        <taxon>Peptostreptococcales</taxon>
        <taxon>Natronincolaceae</taxon>
        <taxon>Alkaliphilus</taxon>
    </lineage>
</organism>
<evidence type="ECO:0000313" key="4">
    <source>
        <dbReference type="EMBL" id="KAB3525833.1"/>
    </source>
</evidence>
<reference evidence="4 5" key="1">
    <citation type="submission" date="2019-10" db="EMBL/GenBank/DDBJ databases">
        <title>Alkaliphilus serpentinus sp. nov. and Alkaliphilus pronyensis sp. nov., two novel anaerobic alkaliphilic species isolated from the serpentinized-hosted hydrothermal field of the Prony Bay (New Caledonia).</title>
        <authorList>
            <person name="Postec A."/>
        </authorList>
    </citation>
    <scope>NUCLEOTIDE SEQUENCE [LARGE SCALE GENOMIC DNA]</scope>
    <source>
        <strain evidence="4 5">LacT</strain>
    </source>
</reference>
<accession>A0A833HLJ7</accession>
<protein>
    <submittedName>
        <fullName evidence="4">FMN-binding protein</fullName>
    </submittedName>
</protein>
<feature type="region of interest" description="Disordered" evidence="1">
    <location>
        <begin position="26"/>
        <end position="60"/>
    </location>
</feature>
<evidence type="ECO:0000259" key="3">
    <source>
        <dbReference type="SMART" id="SM00900"/>
    </source>
</evidence>
<dbReference type="OrthoDB" id="1937675at2"/>
<dbReference type="GO" id="GO:0016020">
    <property type="term" value="C:membrane"/>
    <property type="evidence" value="ECO:0007669"/>
    <property type="project" value="InterPro"/>
</dbReference>
<dbReference type="SMART" id="SM00900">
    <property type="entry name" value="FMN_bind"/>
    <property type="match status" value="1"/>
</dbReference>
<keyword evidence="2" id="KW-0732">Signal</keyword>
<dbReference type="AlphaFoldDB" id="A0A833HLJ7"/>
<name>A0A833HLJ7_9FIRM</name>
<keyword evidence="5" id="KW-1185">Reference proteome</keyword>
<evidence type="ECO:0000256" key="2">
    <source>
        <dbReference type="SAM" id="SignalP"/>
    </source>
</evidence>
<feature type="domain" description="FMN-binding" evidence="3">
    <location>
        <begin position="69"/>
        <end position="160"/>
    </location>
</feature>
<sequence>MKKFKLFYIVIAVFLTLALAITGCQQETEPDPQPDPPVEDPVEDPQDEDEEGKLKDGEYSVELDPDERGWRGILTMVVEGGEITEATFDELNEDDESKLQDEDYIKRWEEASNVDALAAIEDYQEELIETQNPEEINVVSGATSSHTKFVELAKKALEEAE</sequence>
<feature type="chain" id="PRO_5038801498" evidence="2">
    <location>
        <begin position="21"/>
        <end position="161"/>
    </location>
</feature>
<dbReference type="Pfam" id="PF04205">
    <property type="entry name" value="FMN_bind"/>
    <property type="match status" value="1"/>
</dbReference>
<feature type="compositionally biased region" description="Acidic residues" evidence="1">
    <location>
        <begin position="28"/>
        <end position="51"/>
    </location>
</feature>
<gene>
    <name evidence="4" type="ORF">F8153_14570</name>
</gene>
<evidence type="ECO:0000256" key="1">
    <source>
        <dbReference type="SAM" id="MobiDB-lite"/>
    </source>
</evidence>